<dbReference type="GO" id="GO:0009847">
    <property type="term" value="P:spore germination"/>
    <property type="evidence" value="ECO:0007669"/>
    <property type="project" value="InterPro"/>
</dbReference>
<feature type="transmembrane region" description="Helical" evidence="3">
    <location>
        <begin position="403"/>
        <end position="424"/>
    </location>
</feature>
<dbReference type="InterPro" id="IPR004995">
    <property type="entry name" value="Spore_Ger"/>
</dbReference>
<feature type="transmembrane region" description="Helical" evidence="3">
    <location>
        <begin position="436"/>
        <end position="461"/>
    </location>
</feature>
<dbReference type="GO" id="GO:0016020">
    <property type="term" value="C:membrane"/>
    <property type="evidence" value="ECO:0007669"/>
    <property type="project" value="InterPro"/>
</dbReference>
<organism evidence="4 5">
    <name type="scientific">Vallitalea longa</name>
    <dbReference type="NCBI Taxonomy" id="2936439"/>
    <lineage>
        <taxon>Bacteria</taxon>
        <taxon>Bacillati</taxon>
        <taxon>Bacillota</taxon>
        <taxon>Clostridia</taxon>
        <taxon>Lachnospirales</taxon>
        <taxon>Vallitaleaceae</taxon>
        <taxon>Vallitalea</taxon>
    </lineage>
</organism>
<accession>A0A9W5Y8M8</accession>
<dbReference type="Proteomes" id="UP001144256">
    <property type="component" value="Unassembled WGS sequence"/>
</dbReference>
<comment type="similarity">
    <text evidence="1">Belongs to the GerABKA family.</text>
</comment>
<proteinExistence type="inferred from homology"/>
<evidence type="ECO:0000313" key="4">
    <source>
        <dbReference type="EMBL" id="GKX28544.1"/>
    </source>
</evidence>
<sequence length="525" mass="59138">MRLKKVAAKYDERSNKVLVPFSDSLDTNIRNFEELFTDCGDLVKRKFPIGKNKDVWAYIAYIDVMTDRRVIEESVLEQLLVQVRGVGKSLPDTDEDKFSFIKDGGFATADLKDVNTMDDAVLAVLSGDTVIFIDGYEKCIVVSTKGFPNRGVQQPDTENVIRGSKEGFTEAFRINTVLIRRRIRDSKLKVKQIQLGTRTRTDVALMYLDDLVRPQVLKEIEERLSYFKIDSVLESGTLEQLIETNWYSPFPQTQVTQRPDKVASAILEGRVAIVVDNTPFVLLLPTTMNCFFQSSEDYYQRWYVMSFVRVLRYCAAFLSFAIPGFYLALTTFHPAMIPTSLTFSIAAAREGVPFPALIEVLIMELAFELLREAGVRLPTPIGNTIGIVGGLIIGQAVVEANLVSPIIVIIVALTAISSFAIPSYSLTSAFRIIKYLIIFLSAFLGFLGFWLGILIILTHLVSLKSIDIPYLSPFTAREVNNEDLQDSLIRMPIFVNKLRPVFARRGSKVRLDIDEKGEKNVFTKQ</sequence>
<feature type="transmembrane region" description="Helical" evidence="3">
    <location>
        <begin position="377"/>
        <end position="397"/>
    </location>
</feature>
<gene>
    <name evidence="4" type="ORF">SH1V18_10240</name>
</gene>
<keyword evidence="3" id="KW-1133">Transmembrane helix</keyword>
<reference evidence="4" key="1">
    <citation type="submission" date="2022-06" db="EMBL/GenBank/DDBJ databases">
        <title>Vallitalea longa sp. nov., an anaerobic bacterium isolated from marine sediment.</title>
        <authorList>
            <person name="Hirano S."/>
            <person name="Terahara T."/>
            <person name="Mori K."/>
            <person name="Hamada M."/>
            <person name="Matsumoto R."/>
            <person name="Kobayashi T."/>
        </authorList>
    </citation>
    <scope>NUCLEOTIDE SEQUENCE</scope>
    <source>
        <strain evidence="4">SH18-1</strain>
    </source>
</reference>
<dbReference type="EMBL" id="BRLB01000001">
    <property type="protein sequence ID" value="GKX28544.1"/>
    <property type="molecule type" value="Genomic_DNA"/>
</dbReference>
<keyword evidence="2 3" id="KW-0472">Membrane</keyword>
<evidence type="ECO:0000256" key="2">
    <source>
        <dbReference type="ARBA" id="ARBA00023136"/>
    </source>
</evidence>
<protein>
    <submittedName>
        <fullName evidence="4">Spore germination protein</fullName>
    </submittedName>
</protein>
<dbReference type="PIRSF" id="PIRSF005690">
    <property type="entry name" value="GerBA"/>
    <property type="match status" value="1"/>
</dbReference>
<dbReference type="InterPro" id="IPR050768">
    <property type="entry name" value="UPF0353/GerABKA_families"/>
</dbReference>
<feature type="transmembrane region" description="Helical" evidence="3">
    <location>
        <begin position="310"/>
        <end position="332"/>
    </location>
</feature>
<feature type="transmembrane region" description="Helical" evidence="3">
    <location>
        <begin position="352"/>
        <end position="370"/>
    </location>
</feature>
<dbReference type="PANTHER" id="PTHR22550">
    <property type="entry name" value="SPORE GERMINATION PROTEIN"/>
    <property type="match status" value="1"/>
</dbReference>
<dbReference type="RefSeq" id="WP_281812920.1">
    <property type="nucleotide sequence ID" value="NZ_BRLB01000001.1"/>
</dbReference>
<evidence type="ECO:0000256" key="1">
    <source>
        <dbReference type="ARBA" id="ARBA00005278"/>
    </source>
</evidence>
<evidence type="ECO:0000313" key="5">
    <source>
        <dbReference type="Proteomes" id="UP001144256"/>
    </source>
</evidence>
<dbReference type="PANTHER" id="PTHR22550:SF5">
    <property type="entry name" value="LEUCINE ZIPPER PROTEIN 4"/>
    <property type="match status" value="1"/>
</dbReference>
<name>A0A9W5Y8M8_9FIRM</name>
<dbReference type="Pfam" id="PF03323">
    <property type="entry name" value="GerA"/>
    <property type="match status" value="1"/>
</dbReference>
<keyword evidence="5" id="KW-1185">Reference proteome</keyword>
<dbReference type="AlphaFoldDB" id="A0A9W5Y8M8"/>
<keyword evidence="3" id="KW-0812">Transmembrane</keyword>
<comment type="caution">
    <text evidence="4">The sequence shown here is derived from an EMBL/GenBank/DDBJ whole genome shotgun (WGS) entry which is preliminary data.</text>
</comment>
<evidence type="ECO:0000256" key="3">
    <source>
        <dbReference type="SAM" id="Phobius"/>
    </source>
</evidence>